<gene>
    <name evidence="2" type="ORF">JOF59_002314</name>
</gene>
<dbReference type="EMBL" id="JAGINS010000001">
    <property type="protein sequence ID" value="MBP2359914.1"/>
    <property type="molecule type" value="Genomic_DNA"/>
</dbReference>
<protein>
    <submittedName>
        <fullName evidence="2">Uncharacterized protein</fullName>
    </submittedName>
</protein>
<accession>A0ABS4V7M9</accession>
<dbReference type="RefSeq" id="WP_245376739.1">
    <property type="nucleotide sequence ID" value="NZ_BMWJ01000010.1"/>
</dbReference>
<sequence>MHRWSSLNKRQLALLCRLANSEKSEKPWDADEFRAAYALRDRGLVTIKRSDGEVDARLTEAGTFYIQHGHHPDDPAHATNKKTAEV</sequence>
<dbReference type="Proteomes" id="UP001519311">
    <property type="component" value="Unassembled WGS sequence"/>
</dbReference>
<comment type="caution">
    <text evidence="2">The sequence shown here is derived from an EMBL/GenBank/DDBJ whole genome shotgun (WGS) entry which is preliminary data.</text>
</comment>
<proteinExistence type="predicted"/>
<name>A0ABS4V7M9_9ACTN</name>
<feature type="region of interest" description="Disordered" evidence="1">
    <location>
        <begin position="65"/>
        <end position="86"/>
    </location>
</feature>
<reference evidence="2 3" key="1">
    <citation type="submission" date="2021-03" db="EMBL/GenBank/DDBJ databases">
        <title>Sequencing the genomes of 1000 actinobacteria strains.</title>
        <authorList>
            <person name="Klenk H.-P."/>
        </authorList>
    </citation>
    <scope>NUCLEOTIDE SEQUENCE [LARGE SCALE GENOMIC DNA]</scope>
    <source>
        <strain evidence="2 3">DSM 40843</strain>
    </source>
</reference>
<organism evidence="2 3">
    <name type="scientific">Streptomyces clavifer</name>
    <dbReference type="NCBI Taxonomy" id="68188"/>
    <lineage>
        <taxon>Bacteria</taxon>
        <taxon>Bacillati</taxon>
        <taxon>Actinomycetota</taxon>
        <taxon>Actinomycetes</taxon>
        <taxon>Kitasatosporales</taxon>
        <taxon>Streptomycetaceae</taxon>
        <taxon>Streptomyces</taxon>
    </lineage>
</organism>
<keyword evidence="3" id="KW-1185">Reference proteome</keyword>
<evidence type="ECO:0000256" key="1">
    <source>
        <dbReference type="SAM" id="MobiDB-lite"/>
    </source>
</evidence>
<evidence type="ECO:0000313" key="3">
    <source>
        <dbReference type="Proteomes" id="UP001519311"/>
    </source>
</evidence>
<evidence type="ECO:0000313" key="2">
    <source>
        <dbReference type="EMBL" id="MBP2359914.1"/>
    </source>
</evidence>
<feature type="compositionally biased region" description="Basic and acidic residues" evidence="1">
    <location>
        <begin position="70"/>
        <end position="86"/>
    </location>
</feature>